<dbReference type="PANTHER" id="PTHR21481:SF0">
    <property type="entry name" value="PROTEIN CLEC16A"/>
    <property type="match status" value="1"/>
</dbReference>
<dbReference type="GO" id="GO:0005794">
    <property type="term" value="C:Golgi apparatus"/>
    <property type="evidence" value="ECO:0007669"/>
    <property type="project" value="TreeGrafter"/>
</dbReference>
<dbReference type="EMBL" id="SDMP01000007">
    <property type="protein sequence ID" value="RYR50336.1"/>
    <property type="molecule type" value="Genomic_DNA"/>
</dbReference>
<dbReference type="GO" id="GO:0016197">
    <property type="term" value="P:endosomal transport"/>
    <property type="evidence" value="ECO:0007669"/>
    <property type="project" value="TreeGrafter"/>
</dbReference>
<protein>
    <recommendedName>
        <fullName evidence="4">FPL domain-containing protein</fullName>
    </recommendedName>
</protein>
<feature type="region of interest" description="Disordered" evidence="2">
    <location>
        <begin position="239"/>
        <end position="259"/>
    </location>
</feature>
<dbReference type="GO" id="GO:0005770">
    <property type="term" value="C:late endosome"/>
    <property type="evidence" value="ECO:0007669"/>
    <property type="project" value="TreeGrafter"/>
</dbReference>
<reference evidence="5 6" key="1">
    <citation type="submission" date="2019-01" db="EMBL/GenBank/DDBJ databases">
        <title>Sequencing of cultivated peanut Arachis hypogaea provides insights into genome evolution and oil improvement.</title>
        <authorList>
            <person name="Chen X."/>
        </authorList>
    </citation>
    <scope>NUCLEOTIDE SEQUENCE [LARGE SCALE GENOMIC DNA]</scope>
    <source>
        <strain evidence="6">cv. Fuhuasheng</strain>
        <tissue evidence="5">Leaves</tissue>
    </source>
</reference>
<dbReference type="GO" id="GO:1901096">
    <property type="term" value="P:regulation of autophagosome maturation"/>
    <property type="evidence" value="ECO:0007669"/>
    <property type="project" value="TreeGrafter"/>
</dbReference>
<feature type="domain" description="FPL" evidence="4">
    <location>
        <begin position="29"/>
        <end position="93"/>
    </location>
</feature>
<evidence type="ECO:0000313" key="5">
    <source>
        <dbReference type="EMBL" id="RYR50336.1"/>
    </source>
</evidence>
<dbReference type="Pfam" id="PF09758">
    <property type="entry name" value="FPL"/>
    <property type="match status" value="2"/>
</dbReference>
<dbReference type="Proteomes" id="UP000289738">
    <property type="component" value="Chromosome A07"/>
</dbReference>
<dbReference type="InterPro" id="IPR039272">
    <property type="entry name" value="CLEC16A/TT9"/>
</dbReference>
<keyword evidence="3" id="KW-1133">Transmembrane helix</keyword>
<name>A0A445CHE0_ARAHY</name>
<comment type="caution">
    <text evidence="5">The sequence shown here is derived from an EMBL/GenBank/DDBJ whole genome shotgun (WGS) entry which is preliminary data.</text>
</comment>
<gene>
    <name evidence="5" type="ORF">Ahy_A07g036925</name>
</gene>
<sequence>MDLLRSVIDELKQIKVVNMRNRELVLDLLQSVVEIITYGDKHDPSILECFMDRQVVAEFVRMLDISENSRVEAPLLQYLSIMIQNMDNEHAICKTIFRPINSVMHEILCYAEMLSNMAHRIQMVCWYFYIIYWYVLGFILTIVSAMVILIALFCIRMNLMGRLGPILYVFSKDAVVSFPLYTEALRFAHHEEKMIQTAVRTIALNIYNVVGGRSMINNVAGVILYHVLNLNARTLSEGNASDSSALRSHNVSQENDQDLDPMDILPRGHVLFV</sequence>
<keyword evidence="1" id="KW-0072">Autophagy</keyword>
<dbReference type="InterPro" id="IPR019155">
    <property type="entry name" value="CLEC16A/TT9_N"/>
</dbReference>
<evidence type="ECO:0000259" key="4">
    <source>
        <dbReference type="Pfam" id="PF09758"/>
    </source>
</evidence>
<proteinExistence type="predicted"/>
<feature type="transmembrane region" description="Helical" evidence="3">
    <location>
        <begin position="126"/>
        <end position="155"/>
    </location>
</feature>
<keyword evidence="6" id="KW-1185">Reference proteome</keyword>
<evidence type="ECO:0000256" key="1">
    <source>
        <dbReference type="ARBA" id="ARBA00023006"/>
    </source>
</evidence>
<feature type="domain" description="FPL" evidence="4">
    <location>
        <begin position="168"/>
        <end position="207"/>
    </location>
</feature>
<feature type="compositionally biased region" description="Polar residues" evidence="2">
    <location>
        <begin position="239"/>
        <end position="254"/>
    </location>
</feature>
<evidence type="ECO:0000313" key="6">
    <source>
        <dbReference type="Proteomes" id="UP000289738"/>
    </source>
</evidence>
<organism evidence="5 6">
    <name type="scientific">Arachis hypogaea</name>
    <name type="common">Peanut</name>
    <dbReference type="NCBI Taxonomy" id="3818"/>
    <lineage>
        <taxon>Eukaryota</taxon>
        <taxon>Viridiplantae</taxon>
        <taxon>Streptophyta</taxon>
        <taxon>Embryophyta</taxon>
        <taxon>Tracheophyta</taxon>
        <taxon>Spermatophyta</taxon>
        <taxon>Magnoliopsida</taxon>
        <taxon>eudicotyledons</taxon>
        <taxon>Gunneridae</taxon>
        <taxon>Pentapetalae</taxon>
        <taxon>rosids</taxon>
        <taxon>fabids</taxon>
        <taxon>Fabales</taxon>
        <taxon>Fabaceae</taxon>
        <taxon>Papilionoideae</taxon>
        <taxon>50 kb inversion clade</taxon>
        <taxon>dalbergioids sensu lato</taxon>
        <taxon>Dalbergieae</taxon>
        <taxon>Pterocarpus clade</taxon>
        <taxon>Arachis</taxon>
    </lineage>
</organism>
<dbReference type="GO" id="GO:0006914">
    <property type="term" value="P:autophagy"/>
    <property type="evidence" value="ECO:0007669"/>
    <property type="project" value="UniProtKB-KW"/>
</dbReference>
<accession>A0A445CHE0</accession>
<evidence type="ECO:0000256" key="3">
    <source>
        <dbReference type="SAM" id="Phobius"/>
    </source>
</evidence>
<keyword evidence="3" id="KW-0812">Transmembrane</keyword>
<keyword evidence="3" id="KW-0472">Membrane</keyword>
<dbReference type="GO" id="GO:0007034">
    <property type="term" value="P:vacuolar transport"/>
    <property type="evidence" value="ECO:0007669"/>
    <property type="project" value="TreeGrafter"/>
</dbReference>
<evidence type="ECO:0000256" key="2">
    <source>
        <dbReference type="SAM" id="MobiDB-lite"/>
    </source>
</evidence>
<dbReference type="PANTHER" id="PTHR21481">
    <property type="entry name" value="PROTEIN CLEC16A"/>
    <property type="match status" value="1"/>
</dbReference>
<dbReference type="AlphaFoldDB" id="A0A445CHE0"/>